<sequence>MRKLYDIDSIRCFKCGEEYFFPHGPGRVYYYSLVEIESSMDRLEYKDLISVIIKPVWCFDCEAASVAEDIPTIREFEHTYKAVSDGVEIEVPFCSSNIPVKESQEILKSYISWKMNRVAGEKCLHCGGANFLTITEEMNLIHDSCEDGVFCHRLAARGPFNGPIYARVYSADGEFKLEGNANYSHVSVNK</sequence>
<evidence type="ECO:0000313" key="2">
    <source>
        <dbReference type="Proteomes" id="UP001569428"/>
    </source>
</evidence>
<dbReference type="EMBL" id="JBGMEK010000194">
    <property type="protein sequence ID" value="MFA0814007.1"/>
    <property type="molecule type" value="Genomic_DNA"/>
</dbReference>
<reference evidence="1 2" key="1">
    <citation type="submission" date="2024-08" db="EMBL/GenBank/DDBJ databases">
        <authorList>
            <person name="Ishaq N."/>
        </authorList>
    </citation>
    <scope>NUCLEOTIDE SEQUENCE [LARGE SCALE GENOMIC DNA]</scope>
    <source>
        <strain evidence="1 2">DSM 18651</strain>
    </source>
</reference>
<dbReference type="RefSeq" id="WP_371841850.1">
    <property type="nucleotide sequence ID" value="NZ_JBGMEK010000194.1"/>
</dbReference>
<comment type="caution">
    <text evidence="1">The sequence shown here is derived from an EMBL/GenBank/DDBJ whole genome shotgun (WGS) entry which is preliminary data.</text>
</comment>
<proteinExistence type="predicted"/>
<dbReference type="Proteomes" id="UP001569428">
    <property type="component" value="Unassembled WGS sequence"/>
</dbReference>
<gene>
    <name evidence="1" type="ORF">ACCI49_24370</name>
</gene>
<protein>
    <submittedName>
        <fullName evidence="1">Uncharacterized protein</fullName>
    </submittedName>
</protein>
<name>A0ABV4P7L9_9GAMM</name>
<keyword evidence="2" id="KW-1185">Reference proteome</keyword>
<accession>A0ABV4P7L9</accession>
<evidence type="ECO:0000313" key="1">
    <source>
        <dbReference type="EMBL" id="MFA0814007.1"/>
    </source>
</evidence>
<organism evidence="1 2">
    <name type="scientific">Microbulbifer epialgicus</name>
    <dbReference type="NCBI Taxonomy" id="393907"/>
    <lineage>
        <taxon>Bacteria</taxon>
        <taxon>Pseudomonadati</taxon>
        <taxon>Pseudomonadota</taxon>
        <taxon>Gammaproteobacteria</taxon>
        <taxon>Cellvibrionales</taxon>
        <taxon>Microbulbiferaceae</taxon>
        <taxon>Microbulbifer</taxon>
    </lineage>
</organism>